<organism evidence="2 3">
    <name type="scientific">Sphingomonas taxi</name>
    <dbReference type="NCBI Taxonomy" id="1549858"/>
    <lineage>
        <taxon>Bacteria</taxon>
        <taxon>Pseudomonadati</taxon>
        <taxon>Pseudomonadota</taxon>
        <taxon>Alphaproteobacteria</taxon>
        <taxon>Sphingomonadales</taxon>
        <taxon>Sphingomonadaceae</taxon>
        <taxon>Sphingomonas</taxon>
    </lineage>
</organism>
<dbReference type="InterPro" id="IPR052164">
    <property type="entry name" value="Anthracycline_SecMetBiosynth"/>
</dbReference>
<protein>
    <submittedName>
        <fullName evidence="2">VOC family protein</fullName>
    </submittedName>
</protein>
<comment type="caution">
    <text evidence="2">The sequence shown here is derived from an EMBL/GenBank/DDBJ whole genome shotgun (WGS) entry which is preliminary data.</text>
</comment>
<dbReference type="EMBL" id="QFQI01000008">
    <property type="protein sequence ID" value="PZQ59625.1"/>
    <property type="molecule type" value="Genomic_DNA"/>
</dbReference>
<accession>A0A2W5P9Q0</accession>
<gene>
    <name evidence="2" type="ORF">DI544_10880</name>
</gene>
<name>A0A2W5P9Q0_9SPHN</name>
<dbReference type="InterPro" id="IPR037523">
    <property type="entry name" value="VOC_core"/>
</dbReference>
<dbReference type="PANTHER" id="PTHR33993">
    <property type="entry name" value="GLYOXALASE-RELATED"/>
    <property type="match status" value="1"/>
</dbReference>
<dbReference type="InterPro" id="IPR029068">
    <property type="entry name" value="Glyas_Bleomycin-R_OHBP_Dase"/>
</dbReference>
<dbReference type="AlphaFoldDB" id="A0A2W5P9Q0"/>
<feature type="domain" description="VOC" evidence="1">
    <location>
        <begin position="142"/>
        <end position="256"/>
    </location>
</feature>
<feature type="domain" description="VOC" evidence="1">
    <location>
        <begin position="7"/>
        <end position="123"/>
    </location>
</feature>
<dbReference type="InterPro" id="IPR004360">
    <property type="entry name" value="Glyas_Fos-R_dOase_dom"/>
</dbReference>
<dbReference type="SUPFAM" id="SSF54593">
    <property type="entry name" value="Glyoxalase/Bleomycin resistance protein/Dihydroxybiphenyl dioxygenase"/>
    <property type="match status" value="2"/>
</dbReference>
<sequence>MRNPHGTPIWYEYQARDVDAAQRFYAQVLGWSIASAGMAGGVDYRILTAADGSGVGGMMTMPAGVPMPPGWLFYVGVDDVDATVARATAAGAAVRMPATDLPGVGRMALLADPDGAPFYVMRGAVDDVSRAFAVPPDVAAGQAVWNELTTPDQDAAMAFYAGLFGWRHDGAMPMGPLGDYRFVHAGALAIGATMPAFAGAVPGWRVYFVVDDVDAALARLATAGGAPVQGPDQVPGGQYAVVARDPDGARFGFVGPRRM</sequence>
<evidence type="ECO:0000259" key="1">
    <source>
        <dbReference type="PROSITE" id="PS51819"/>
    </source>
</evidence>
<evidence type="ECO:0000313" key="3">
    <source>
        <dbReference type="Proteomes" id="UP000249229"/>
    </source>
</evidence>
<dbReference type="PROSITE" id="PS51819">
    <property type="entry name" value="VOC"/>
    <property type="match status" value="2"/>
</dbReference>
<dbReference type="Gene3D" id="3.10.180.10">
    <property type="entry name" value="2,3-Dihydroxybiphenyl 1,2-Dioxygenase, domain 1"/>
    <property type="match status" value="2"/>
</dbReference>
<dbReference type="PANTHER" id="PTHR33993:SF14">
    <property type="entry name" value="GB|AAF24581.1"/>
    <property type="match status" value="1"/>
</dbReference>
<reference evidence="2 3" key="1">
    <citation type="submission" date="2017-08" db="EMBL/GenBank/DDBJ databases">
        <title>Infants hospitalized years apart are colonized by the same room-sourced microbial strains.</title>
        <authorList>
            <person name="Brooks B."/>
            <person name="Olm M.R."/>
            <person name="Firek B.A."/>
            <person name="Baker R."/>
            <person name="Thomas B.C."/>
            <person name="Morowitz M.J."/>
            <person name="Banfield J.F."/>
        </authorList>
    </citation>
    <scope>NUCLEOTIDE SEQUENCE [LARGE SCALE GENOMIC DNA]</scope>
    <source>
        <strain evidence="2">S2_005_001_R1_22</strain>
    </source>
</reference>
<dbReference type="CDD" id="cd07247">
    <property type="entry name" value="SgaA_N_like"/>
    <property type="match status" value="2"/>
</dbReference>
<dbReference type="Proteomes" id="UP000249229">
    <property type="component" value="Unassembled WGS sequence"/>
</dbReference>
<dbReference type="Pfam" id="PF00903">
    <property type="entry name" value="Glyoxalase"/>
    <property type="match status" value="2"/>
</dbReference>
<proteinExistence type="predicted"/>
<evidence type="ECO:0000313" key="2">
    <source>
        <dbReference type="EMBL" id="PZQ59625.1"/>
    </source>
</evidence>